<gene>
    <name evidence="3" type="ORF">H7344_03545</name>
</gene>
<dbReference type="Proteomes" id="UP000604001">
    <property type="component" value="Unassembled WGS sequence"/>
</dbReference>
<reference evidence="3 4" key="1">
    <citation type="submission" date="2020-08" db="EMBL/GenBank/DDBJ databases">
        <title>novel species in genus Nocardioides.</title>
        <authorList>
            <person name="Zhang G."/>
        </authorList>
    </citation>
    <scope>NUCLEOTIDE SEQUENCE [LARGE SCALE GENOMIC DNA]</scope>
    <source>
        <strain evidence="3 4">SC8A-24</strain>
    </source>
</reference>
<evidence type="ECO:0000256" key="1">
    <source>
        <dbReference type="ARBA" id="ARBA00022723"/>
    </source>
</evidence>
<dbReference type="CDD" id="cd00371">
    <property type="entry name" value="HMA"/>
    <property type="match status" value="1"/>
</dbReference>
<organism evidence="3 4">
    <name type="scientific">Nocardioides deserti</name>
    <dbReference type="NCBI Taxonomy" id="1588644"/>
    <lineage>
        <taxon>Bacteria</taxon>
        <taxon>Bacillati</taxon>
        <taxon>Actinomycetota</taxon>
        <taxon>Actinomycetes</taxon>
        <taxon>Propionibacteriales</taxon>
        <taxon>Nocardioidaceae</taxon>
        <taxon>Nocardioides</taxon>
    </lineage>
</organism>
<keyword evidence="1" id="KW-0479">Metal-binding</keyword>
<proteinExistence type="predicted"/>
<dbReference type="InterPro" id="IPR006121">
    <property type="entry name" value="HMA_dom"/>
</dbReference>
<sequence>MSTTGTNSTPETLDFAVEGMTCGSCAGKVIGAVEGLKGVVDLDVDLATGKLTVTAGSDANSEALRTRVTSAINAVGYRVA</sequence>
<dbReference type="PROSITE" id="PS50846">
    <property type="entry name" value="HMA_2"/>
    <property type="match status" value="1"/>
</dbReference>
<accession>A0ABR6U4Q2</accession>
<evidence type="ECO:0000313" key="4">
    <source>
        <dbReference type="Proteomes" id="UP000604001"/>
    </source>
</evidence>
<dbReference type="Gene3D" id="3.30.70.100">
    <property type="match status" value="1"/>
</dbReference>
<protein>
    <submittedName>
        <fullName evidence="3">Heavy-metal-associated domain-containing protein</fullName>
    </submittedName>
</protein>
<comment type="caution">
    <text evidence="3">The sequence shown here is derived from an EMBL/GenBank/DDBJ whole genome shotgun (WGS) entry which is preliminary data.</text>
</comment>
<evidence type="ECO:0000313" key="3">
    <source>
        <dbReference type="EMBL" id="MBC2959368.1"/>
    </source>
</evidence>
<dbReference type="PROSITE" id="PS01047">
    <property type="entry name" value="HMA_1"/>
    <property type="match status" value="1"/>
</dbReference>
<evidence type="ECO:0000259" key="2">
    <source>
        <dbReference type="PROSITE" id="PS50846"/>
    </source>
</evidence>
<keyword evidence="4" id="KW-1185">Reference proteome</keyword>
<dbReference type="InterPro" id="IPR036163">
    <property type="entry name" value="HMA_dom_sf"/>
</dbReference>
<dbReference type="Pfam" id="PF00403">
    <property type="entry name" value="HMA"/>
    <property type="match status" value="1"/>
</dbReference>
<feature type="domain" description="HMA" evidence="2">
    <location>
        <begin position="11"/>
        <end position="80"/>
    </location>
</feature>
<dbReference type="SUPFAM" id="SSF55008">
    <property type="entry name" value="HMA, heavy metal-associated domain"/>
    <property type="match status" value="1"/>
</dbReference>
<dbReference type="EMBL" id="JACMYC010000002">
    <property type="protein sequence ID" value="MBC2959368.1"/>
    <property type="molecule type" value="Genomic_DNA"/>
</dbReference>
<dbReference type="RefSeq" id="WP_186344664.1">
    <property type="nucleotide sequence ID" value="NZ_BMMR01000002.1"/>
</dbReference>
<name>A0ABR6U4Q2_9ACTN</name>
<dbReference type="InterPro" id="IPR017969">
    <property type="entry name" value="Heavy-metal-associated_CS"/>
</dbReference>